<evidence type="ECO:0000313" key="1">
    <source>
        <dbReference type="EMBL" id="JAS84055.1"/>
    </source>
</evidence>
<gene>
    <name evidence="1" type="ORF">g.1468</name>
</gene>
<feature type="non-terminal residue" evidence="1">
    <location>
        <position position="1"/>
    </location>
</feature>
<name>A0A1B6IAT7_9HEMI</name>
<organism evidence="1">
    <name type="scientific">Homalodisca liturata</name>
    <dbReference type="NCBI Taxonomy" id="320908"/>
    <lineage>
        <taxon>Eukaryota</taxon>
        <taxon>Metazoa</taxon>
        <taxon>Ecdysozoa</taxon>
        <taxon>Arthropoda</taxon>
        <taxon>Hexapoda</taxon>
        <taxon>Insecta</taxon>
        <taxon>Pterygota</taxon>
        <taxon>Neoptera</taxon>
        <taxon>Paraneoptera</taxon>
        <taxon>Hemiptera</taxon>
        <taxon>Auchenorrhyncha</taxon>
        <taxon>Membracoidea</taxon>
        <taxon>Cicadellidae</taxon>
        <taxon>Cicadellinae</taxon>
        <taxon>Proconiini</taxon>
        <taxon>Homalodisca</taxon>
    </lineage>
</organism>
<protein>
    <submittedName>
        <fullName evidence="1">Uncharacterized protein</fullName>
    </submittedName>
</protein>
<dbReference type="AlphaFoldDB" id="A0A1B6IAT7"/>
<proteinExistence type="predicted"/>
<accession>A0A1B6IAT7</accession>
<dbReference type="EMBL" id="GECU01023651">
    <property type="protein sequence ID" value="JAS84055.1"/>
    <property type="molecule type" value="Transcribed_RNA"/>
</dbReference>
<reference evidence="1" key="1">
    <citation type="submission" date="2015-11" db="EMBL/GenBank/DDBJ databases">
        <title>De novo transcriptome assembly of four potential Pierce s Disease insect vectors from Arizona vineyards.</title>
        <authorList>
            <person name="Tassone E.E."/>
        </authorList>
    </citation>
    <scope>NUCLEOTIDE SEQUENCE</scope>
</reference>
<sequence length="106" mass="11698">RKRSAHTGTHKGTWQEIFYCQKDGRLVTGRSGIKAAADPSSSVFCVPSGGDSLRSSVSTLTYASIISPMSRTLLVLYKLRDTSFSGSDKSNFLYYKVYFPCESLKV</sequence>